<feature type="transmembrane region" description="Helical" evidence="7">
    <location>
        <begin position="288"/>
        <end position="311"/>
    </location>
</feature>
<proteinExistence type="inferred from homology"/>
<name>A0ABW4L779_9MICO</name>
<accession>A0ABW4L779</accession>
<dbReference type="InterPro" id="IPR000515">
    <property type="entry name" value="MetI-like"/>
</dbReference>
<keyword evidence="5 7" id="KW-1133">Transmembrane helix</keyword>
<keyword evidence="11" id="KW-1185">Reference proteome</keyword>
<dbReference type="SUPFAM" id="SSF161098">
    <property type="entry name" value="MetI-like"/>
    <property type="match status" value="1"/>
</dbReference>
<dbReference type="PANTHER" id="PTHR30193:SF37">
    <property type="entry name" value="INNER MEMBRANE ABC TRANSPORTER PERMEASE PROTEIN YCJO"/>
    <property type="match status" value="1"/>
</dbReference>
<feature type="region of interest" description="Disordered" evidence="8">
    <location>
        <begin position="1"/>
        <end position="31"/>
    </location>
</feature>
<keyword evidence="6 7" id="KW-0472">Membrane</keyword>
<keyword evidence="4 7" id="KW-0812">Transmembrane</keyword>
<protein>
    <submittedName>
        <fullName evidence="10">Carbohydrate ABC transporter permease</fullName>
    </submittedName>
</protein>
<comment type="subcellular location">
    <subcellularLocation>
        <location evidence="1 7">Cell membrane</location>
        <topology evidence="1 7">Multi-pass membrane protein</topology>
    </subcellularLocation>
</comment>
<evidence type="ECO:0000256" key="3">
    <source>
        <dbReference type="ARBA" id="ARBA00022475"/>
    </source>
</evidence>
<dbReference type="PANTHER" id="PTHR30193">
    <property type="entry name" value="ABC TRANSPORTER PERMEASE PROTEIN"/>
    <property type="match status" value="1"/>
</dbReference>
<organism evidence="10 11">
    <name type="scientific">Georgenia deserti</name>
    <dbReference type="NCBI Taxonomy" id="2093781"/>
    <lineage>
        <taxon>Bacteria</taxon>
        <taxon>Bacillati</taxon>
        <taxon>Actinomycetota</taxon>
        <taxon>Actinomycetes</taxon>
        <taxon>Micrococcales</taxon>
        <taxon>Bogoriellaceae</taxon>
        <taxon>Georgenia</taxon>
    </lineage>
</organism>
<dbReference type="RefSeq" id="WP_388009683.1">
    <property type="nucleotide sequence ID" value="NZ_JBHUEE010000010.1"/>
</dbReference>
<dbReference type="InterPro" id="IPR051393">
    <property type="entry name" value="ABC_transporter_permease"/>
</dbReference>
<dbReference type="PROSITE" id="PS50928">
    <property type="entry name" value="ABC_TM1"/>
    <property type="match status" value="1"/>
</dbReference>
<evidence type="ECO:0000256" key="5">
    <source>
        <dbReference type="ARBA" id="ARBA00022989"/>
    </source>
</evidence>
<evidence type="ECO:0000256" key="8">
    <source>
        <dbReference type="SAM" id="MobiDB-lite"/>
    </source>
</evidence>
<feature type="transmembrane region" description="Helical" evidence="7">
    <location>
        <begin position="98"/>
        <end position="120"/>
    </location>
</feature>
<evidence type="ECO:0000259" key="9">
    <source>
        <dbReference type="PROSITE" id="PS50928"/>
    </source>
</evidence>
<evidence type="ECO:0000313" key="11">
    <source>
        <dbReference type="Proteomes" id="UP001597277"/>
    </source>
</evidence>
<reference evidence="11" key="1">
    <citation type="journal article" date="2019" name="Int. J. Syst. Evol. Microbiol.">
        <title>The Global Catalogue of Microorganisms (GCM) 10K type strain sequencing project: providing services to taxonomists for standard genome sequencing and annotation.</title>
        <authorList>
            <consortium name="The Broad Institute Genomics Platform"/>
            <consortium name="The Broad Institute Genome Sequencing Center for Infectious Disease"/>
            <person name="Wu L."/>
            <person name="Ma J."/>
        </authorList>
    </citation>
    <scope>NUCLEOTIDE SEQUENCE [LARGE SCALE GENOMIC DNA]</scope>
    <source>
        <strain evidence="11">JCM 17130</strain>
    </source>
</reference>
<comment type="similarity">
    <text evidence="7">Belongs to the binding-protein-dependent transport system permease family.</text>
</comment>
<comment type="caution">
    <text evidence="10">The sequence shown here is derived from an EMBL/GenBank/DDBJ whole genome shotgun (WGS) entry which is preliminary data.</text>
</comment>
<evidence type="ECO:0000256" key="6">
    <source>
        <dbReference type="ARBA" id="ARBA00023136"/>
    </source>
</evidence>
<dbReference type="InterPro" id="IPR035906">
    <property type="entry name" value="MetI-like_sf"/>
</dbReference>
<evidence type="ECO:0000256" key="1">
    <source>
        <dbReference type="ARBA" id="ARBA00004651"/>
    </source>
</evidence>
<feature type="transmembrane region" description="Helical" evidence="7">
    <location>
        <begin position="228"/>
        <end position="251"/>
    </location>
</feature>
<sequence length="319" mass="35056">MSALTSEPAPAGRAPAVTEPPDPPAANKPRKKDNRTAFLMLAPALILLTTFVLVPLVYAWFVSFQRWSFYEPSVFVGLRNFRMVLADPTFRESIVRGLTFSAICVPVILVIAFCFANLVKTMGARMATVLKVSIYIPTVISGVIASIIFVLVYEYRQGLANYLLSFLGVADVPWLGSARTALYALTLPQIWLALGLASLIMLAGLLDIPESYYESAELEGANWFQRTVYITIPLLKNIILYLLVTTFVATIQQYELPLVMTDGGPTQSTLLPNLLIFQRFTSDLYPGYSIAAALLLFLVLGGLSAVIFRLINSEKAVDG</sequence>
<dbReference type="Gene3D" id="1.10.3720.10">
    <property type="entry name" value="MetI-like"/>
    <property type="match status" value="1"/>
</dbReference>
<feature type="transmembrane region" description="Helical" evidence="7">
    <location>
        <begin position="190"/>
        <end position="208"/>
    </location>
</feature>
<dbReference type="Proteomes" id="UP001597277">
    <property type="component" value="Unassembled WGS sequence"/>
</dbReference>
<evidence type="ECO:0000256" key="2">
    <source>
        <dbReference type="ARBA" id="ARBA00022448"/>
    </source>
</evidence>
<keyword evidence="2 7" id="KW-0813">Transport</keyword>
<evidence type="ECO:0000256" key="4">
    <source>
        <dbReference type="ARBA" id="ARBA00022692"/>
    </source>
</evidence>
<evidence type="ECO:0000313" key="10">
    <source>
        <dbReference type="EMBL" id="MFD1719421.1"/>
    </source>
</evidence>
<keyword evidence="3" id="KW-1003">Cell membrane</keyword>
<feature type="transmembrane region" description="Helical" evidence="7">
    <location>
        <begin position="132"/>
        <end position="153"/>
    </location>
</feature>
<dbReference type="CDD" id="cd06261">
    <property type="entry name" value="TM_PBP2"/>
    <property type="match status" value="1"/>
</dbReference>
<evidence type="ECO:0000256" key="7">
    <source>
        <dbReference type="RuleBase" id="RU363032"/>
    </source>
</evidence>
<feature type="transmembrane region" description="Helical" evidence="7">
    <location>
        <begin position="37"/>
        <end position="61"/>
    </location>
</feature>
<dbReference type="EMBL" id="JBHUEE010000010">
    <property type="protein sequence ID" value="MFD1719421.1"/>
    <property type="molecule type" value="Genomic_DNA"/>
</dbReference>
<gene>
    <name evidence="10" type="ORF">ACFSE6_16375</name>
</gene>
<dbReference type="Pfam" id="PF00528">
    <property type="entry name" value="BPD_transp_1"/>
    <property type="match status" value="1"/>
</dbReference>
<feature type="domain" description="ABC transmembrane type-1" evidence="9">
    <location>
        <begin position="94"/>
        <end position="307"/>
    </location>
</feature>